<feature type="region of interest" description="Disordered" evidence="1">
    <location>
        <begin position="229"/>
        <end position="375"/>
    </location>
</feature>
<protein>
    <submittedName>
        <fullName evidence="2">Uncharacterized protein</fullName>
    </submittedName>
</protein>
<dbReference type="Proteomes" id="UP000815325">
    <property type="component" value="Unassembled WGS sequence"/>
</dbReference>
<dbReference type="EMBL" id="MU069494">
    <property type="protein sequence ID" value="KAF5841104.1"/>
    <property type="molecule type" value="Genomic_DNA"/>
</dbReference>
<reference evidence="2" key="1">
    <citation type="submission" date="2017-08" db="EMBL/GenBank/DDBJ databases">
        <authorList>
            <person name="Polle J.E."/>
            <person name="Barry K."/>
            <person name="Cushman J."/>
            <person name="Schmutz J."/>
            <person name="Tran D."/>
            <person name="Hathwaick L.T."/>
            <person name="Yim W.C."/>
            <person name="Jenkins J."/>
            <person name="Mckie-Krisberg Z.M."/>
            <person name="Prochnik S."/>
            <person name="Lindquist E."/>
            <person name="Dockter R.B."/>
            <person name="Adam C."/>
            <person name="Molina H."/>
            <person name="Bunkerborg J."/>
            <person name="Jin E."/>
            <person name="Buchheim M."/>
            <person name="Magnuson J."/>
        </authorList>
    </citation>
    <scope>NUCLEOTIDE SEQUENCE</scope>
    <source>
        <strain evidence="2">CCAP 19/18</strain>
    </source>
</reference>
<sequence length="375" mass="41103">MASLSLDEVRDFLHANIRAAQRFSEEQTKVLNHLSNNECKEWLDIAQESLAKGCNFHAVQVETWQEMAEKMENYVSSVRALADDLALKELAQGSGQDTAEKEAQQQDARFVHPELRRFKAEKQARIVGKYGGAPALGKSLVLPSKPRDTILKATGTPAAREIAYSVSEGRDARELAEVMRFKNLAKEEGQSAWQAEVEAKKGRDFLIRDQLQEAAEAARAKAAVEAASHSPFSKELSDRLSRQQAGVQLSEEQQKMAEGAFASKAAKQKDPEVTDELAQKLARMQAQEQRAQEAASQQAQQASDSGASAPSTAWSADTPFGAELATKLQQRGTGSALKSAPQRKDQGGQQQPAAVNELQEKFRKLRQKEAEGEAS</sequence>
<feature type="compositionally biased region" description="Basic and acidic residues" evidence="1">
    <location>
        <begin position="358"/>
        <end position="375"/>
    </location>
</feature>
<keyword evidence="3" id="KW-1185">Reference proteome</keyword>
<evidence type="ECO:0000313" key="2">
    <source>
        <dbReference type="EMBL" id="KAF5841104.1"/>
    </source>
</evidence>
<evidence type="ECO:0000313" key="3">
    <source>
        <dbReference type="Proteomes" id="UP000815325"/>
    </source>
</evidence>
<proteinExistence type="predicted"/>
<comment type="caution">
    <text evidence="2">The sequence shown here is derived from an EMBL/GenBank/DDBJ whole genome shotgun (WGS) entry which is preliminary data.</text>
</comment>
<organism evidence="2 3">
    <name type="scientific">Dunaliella salina</name>
    <name type="common">Green alga</name>
    <name type="synonym">Protococcus salinus</name>
    <dbReference type="NCBI Taxonomy" id="3046"/>
    <lineage>
        <taxon>Eukaryota</taxon>
        <taxon>Viridiplantae</taxon>
        <taxon>Chlorophyta</taxon>
        <taxon>core chlorophytes</taxon>
        <taxon>Chlorophyceae</taxon>
        <taxon>CS clade</taxon>
        <taxon>Chlamydomonadales</taxon>
        <taxon>Dunaliellaceae</taxon>
        <taxon>Dunaliella</taxon>
    </lineage>
</organism>
<evidence type="ECO:0000256" key="1">
    <source>
        <dbReference type="SAM" id="MobiDB-lite"/>
    </source>
</evidence>
<accession>A0ABQ7H2M0</accession>
<gene>
    <name evidence="2" type="ORF">DUNSADRAFT_14279</name>
</gene>
<feature type="compositionally biased region" description="Polar residues" evidence="1">
    <location>
        <begin position="242"/>
        <end position="251"/>
    </location>
</feature>
<name>A0ABQ7H2M0_DUNSA</name>
<feature type="compositionally biased region" description="Low complexity" evidence="1">
    <location>
        <begin position="285"/>
        <end position="309"/>
    </location>
</feature>